<keyword evidence="4 9" id="KW-0560">Oxidoreductase</keyword>
<evidence type="ECO:0000256" key="5">
    <source>
        <dbReference type="ARBA" id="ARBA00023004"/>
    </source>
</evidence>
<dbReference type="InterPro" id="IPR006067">
    <property type="entry name" value="NO2/SO3_Rdtase_4Fe4S_dom"/>
</dbReference>
<comment type="caution">
    <text evidence="9">The sequence shown here is derived from an EMBL/GenBank/DDBJ whole genome shotgun (WGS) entry which is preliminary data.</text>
</comment>
<evidence type="ECO:0000259" key="7">
    <source>
        <dbReference type="Pfam" id="PF01077"/>
    </source>
</evidence>
<feature type="domain" description="Nitrite/sulphite reductase 4Fe-4S" evidence="7">
    <location>
        <begin position="119"/>
        <end position="273"/>
    </location>
</feature>
<dbReference type="Gene3D" id="3.90.480.10">
    <property type="entry name" value="Sulfite Reductase Hemoprotein,Domain 2"/>
    <property type="match status" value="1"/>
</dbReference>
<reference evidence="9 10" key="1">
    <citation type="submission" date="2023-04" db="EMBL/GenBank/DDBJ databases">
        <title>A long-awaited taxogenomic arrangement of the family Halomonadaceae.</title>
        <authorList>
            <person name="De La Haba R."/>
            <person name="Chuvochina M."/>
            <person name="Wittouck S."/>
            <person name="Arahal D.R."/>
            <person name="Sanchez-Porro C."/>
            <person name="Hugenholtz P."/>
            <person name="Ventosa A."/>
        </authorList>
    </citation>
    <scope>NUCLEOTIDE SEQUENCE [LARGE SCALE GENOMIC DNA]</scope>
    <source>
        <strain evidence="9 10">DSM 23530</strain>
    </source>
</reference>
<dbReference type="InterPro" id="IPR005117">
    <property type="entry name" value="NiRdtase/SiRdtase_haem-b_fer"/>
</dbReference>
<dbReference type="Proteomes" id="UP001264519">
    <property type="component" value="Unassembled WGS sequence"/>
</dbReference>
<keyword evidence="6" id="KW-0411">Iron-sulfur</keyword>
<gene>
    <name evidence="9" type="ORF">QC818_03260</name>
</gene>
<dbReference type="EC" id="1.8.7.1" evidence="9"/>
<keyword evidence="3" id="KW-0479">Metal-binding</keyword>
<keyword evidence="1" id="KW-0004">4Fe-4S</keyword>
<accession>A0ABU1G015</accession>
<evidence type="ECO:0000259" key="8">
    <source>
        <dbReference type="Pfam" id="PF03460"/>
    </source>
</evidence>
<dbReference type="RefSeq" id="WP_309651412.1">
    <property type="nucleotide sequence ID" value="NZ_JARWAK010000002.1"/>
</dbReference>
<dbReference type="InterPro" id="IPR051329">
    <property type="entry name" value="NIR_SIR_4Fe-4S"/>
</dbReference>
<keyword evidence="10" id="KW-1185">Reference proteome</keyword>
<dbReference type="Gene3D" id="3.30.413.10">
    <property type="entry name" value="Sulfite Reductase Hemoprotein, domain 1"/>
    <property type="match status" value="2"/>
</dbReference>
<dbReference type="InterPro" id="IPR045854">
    <property type="entry name" value="NO2/SO3_Rdtase_4Fe4S_sf"/>
</dbReference>
<dbReference type="SUPFAM" id="SSF55124">
    <property type="entry name" value="Nitrite/Sulfite reductase N-terminal domain-like"/>
    <property type="match status" value="2"/>
</dbReference>
<evidence type="ECO:0000313" key="9">
    <source>
        <dbReference type="EMBL" id="MDR5865812.1"/>
    </source>
</evidence>
<dbReference type="Pfam" id="PF01077">
    <property type="entry name" value="NIR_SIR"/>
    <property type="match status" value="2"/>
</dbReference>
<keyword evidence="2" id="KW-0349">Heme</keyword>
<evidence type="ECO:0000256" key="3">
    <source>
        <dbReference type="ARBA" id="ARBA00022723"/>
    </source>
</evidence>
<evidence type="ECO:0000256" key="6">
    <source>
        <dbReference type="ARBA" id="ARBA00023014"/>
    </source>
</evidence>
<feature type="domain" description="Nitrite/Sulfite reductase ferredoxin-like" evidence="8">
    <location>
        <begin position="53"/>
        <end position="110"/>
    </location>
</feature>
<protein>
    <submittedName>
        <fullName evidence="9">Nitrite/sulfite reductase</fullName>
        <ecNumber evidence="9">1.8.7.1</ecNumber>
    </submittedName>
</protein>
<sequence>MYRYDNHDQTLVDERVAQFRDQMRRYLEGKISDEEFLPLRVQNGLYIQRYAPMLRIAIPYGMLASYQLRKLGEIAARYDRGYGHFTTRTNLQLNWPALEDVPDILAELASVQMHAIQTSGNDIRNTTTDQFSGIAADESVDPRPWCELIRQWSTFHPEFAYLPRKFKIAVTGADEDRAAIQVHDVGLRLWRDAAGEVRVKVLAGGGLGRTPMIGSVVCEDLPWQHLLTYLEALVRVYNQFGRRDNKFKARIKILVKALGVDEFRRRVEEEWAHLKDGPQTLTEDAVAAVAEHFVDPERREIDQEAIEAYEALRAENRAFARFVTNNVTDHKVPGYKAVTLSLKRREHSPGDVTSEQMAAIADLADEFGYGELRVTHEQNLVLTDVPVDRLEALWQRLDALGMANPTVGTLADLICCPGGDYCGLANAKSIPVAHAIQERFEDLDFLYDLGPLELNISGCMNACGHHHVGHIGILGVDKKGEEYYQISLGGSQGNASSLGKILGPSFYREDVPDVIDKLLQVYVGERTPDETFLDTYRRIGLKPFKERVYA</sequence>
<name>A0ABU1G015_9GAMM</name>
<proteinExistence type="predicted"/>
<dbReference type="EMBL" id="JARWAK010000002">
    <property type="protein sequence ID" value="MDR5865812.1"/>
    <property type="molecule type" value="Genomic_DNA"/>
</dbReference>
<evidence type="ECO:0000256" key="1">
    <source>
        <dbReference type="ARBA" id="ARBA00022485"/>
    </source>
</evidence>
<dbReference type="PANTHER" id="PTHR32439">
    <property type="entry name" value="FERREDOXIN--NITRITE REDUCTASE, CHLOROPLASTIC"/>
    <property type="match status" value="1"/>
</dbReference>
<evidence type="ECO:0000256" key="2">
    <source>
        <dbReference type="ARBA" id="ARBA00022617"/>
    </source>
</evidence>
<dbReference type="InterPro" id="IPR036136">
    <property type="entry name" value="Nit/Sulf_reduc_fer-like_dom_sf"/>
</dbReference>
<feature type="domain" description="Nitrite/sulphite reductase 4Fe-4S" evidence="7">
    <location>
        <begin position="414"/>
        <end position="548"/>
    </location>
</feature>
<evidence type="ECO:0000256" key="4">
    <source>
        <dbReference type="ARBA" id="ARBA00023002"/>
    </source>
</evidence>
<dbReference type="GO" id="GO:0050311">
    <property type="term" value="F:sulfite reductase (ferredoxin) activity"/>
    <property type="evidence" value="ECO:0007669"/>
    <property type="project" value="UniProtKB-EC"/>
</dbReference>
<evidence type="ECO:0000313" key="10">
    <source>
        <dbReference type="Proteomes" id="UP001264519"/>
    </source>
</evidence>
<dbReference type="SUPFAM" id="SSF56014">
    <property type="entry name" value="Nitrite and sulphite reductase 4Fe-4S domain-like"/>
    <property type="match status" value="2"/>
</dbReference>
<feature type="domain" description="Nitrite/Sulfite reductase ferredoxin-like" evidence="8">
    <location>
        <begin position="349"/>
        <end position="399"/>
    </location>
</feature>
<keyword evidence="5" id="KW-0408">Iron</keyword>
<organism evidence="9 10">
    <name type="scientific">Halomonas koreensis</name>
    <dbReference type="NCBI Taxonomy" id="245385"/>
    <lineage>
        <taxon>Bacteria</taxon>
        <taxon>Pseudomonadati</taxon>
        <taxon>Pseudomonadota</taxon>
        <taxon>Gammaproteobacteria</taxon>
        <taxon>Oceanospirillales</taxon>
        <taxon>Halomonadaceae</taxon>
        <taxon>Halomonas</taxon>
    </lineage>
</organism>
<dbReference type="Pfam" id="PF03460">
    <property type="entry name" value="NIR_SIR_ferr"/>
    <property type="match status" value="2"/>
</dbReference>
<dbReference type="PANTHER" id="PTHR32439:SF9">
    <property type="entry name" value="BLR3264 PROTEIN"/>
    <property type="match status" value="1"/>
</dbReference>